<reference evidence="4 5" key="1">
    <citation type="submission" date="2019-02" db="EMBL/GenBank/DDBJ databases">
        <title>Deep-cultivation of Planctomycetes and their phenomic and genomic characterization uncovers novel biology.</title>
        <authorList>
            <person name="Wiegand S."/>
            <person name="Jogler M."/>
            <person name="Boedeker C."/>
            <person name="Pinto D."/>
            <person name="Vollmers J."/>
            <person name="Rivas-Marin E."/>
            <person name="Kohn T."/>
            <person name="Peeters S.H."/>
            <person name="Heuer A."/>
            <person name="Rast P."/>
            <person name="Oberbeckmann S."/>
            <person name="Bunk B."/>
            <person name="Jeske O."/>
            <person name="Meyerdierks A."/>
            <person name="Storesund J.E."/>
            <person name="Kallscheuer N."/>
            <person name="Luecker S."/>
            <person name="Lage O.M."/>
            <person name="Pohl T."/>
            <person name="Merkel B.J."/>
            <person name="Hornburger P."/>
            <person name="Mueller R.-W."/>
            <person name="Bruemmer F."/>
            <person name="Labrenz M."/>
            <person name="Spormann A.M."/>
            <person name="Op Den Camp H."/>
            <person name="Overmann J."/>
            <person name="Amann R."/>
            <person name="Jetten M.S.M."/>
            <person name="Mascher T."/>
            <person name="Medema M.H."/>
            <person name="Devos D.P."/>
            <person name="Kaster A.-K."/>
            <person name="Ovreas L."/>
            <person name="Rohde M."/>
            <person name="Galperin M.Y."/>
            <person name="Jogler C."/>
        </authorList>
    </citation>
    <scope>NUCLEOTIDE SEQUENCE [LARGE SCALE GENOMIC DNA]</scope>
    <source>
        <strain evidence="4 5">Pan54</strain>
    </source>
</reference>
<protein>
    <submittedName>
        <fullName evidence="4">ADP-ribosyl-[dinitrogen reductase] glycohydrolase</fullName>
        <ecNumber evidence="4">3.2.2.24</ecNumber>
    </submittedName>
</protein>
<dbReference type="InterPro" id="IPR036705">
    <property type="entry name" value="Ribosyl_crysJ1_sf"/>
</dbReference>
<dbReference type="InterPro" id="IPR050792">
    <property type="entry name" value="ADP-ribosylglycohydrolase"/>
</dbReference>
<evidence type="ECO:0000256" key="2">
    <source>
        <dbReference type="ARBA" id="ARBA00022801"/>
    </source>
</evidence>
<dbReference type="GO" id="GO:0046872">
    <property type="term" value="F:metal ion binding"/>
    <property type="evidence" value="ECO:0007669"/>
    <property type="project" value="UniProtKB-KW"/>
</dbReference>
<name>A0A5C5XG28_9PLAN</name>
<evidence type="ECO:0000313" key="4">
    <source>
        <dbReference type="EMBL" id="TWT60792.1"/>
    </source>
</evidence>
<feature type="binding site" evidence="3">
    <location>
        <position position="92"/>
    </location>
    <ligand>
        <name>Mg(2+)</name>
        <dbReference type="ChEBI" id="CHEBI:18420"/>
        <label>1</label>
    </ligand>
</feature>
<keyword evidence="4" id="KW-0326">Glycosidase</keyword>
<evidence type="ECO:0000256" key="1">
    <source>
        <dbReference type="ARBA" id="ARBA00010702"/>
    </source>
</evidence>
<evidence type="ECO:0000313" key="5">
    <source>
        <dbReference type="Proteomes" id="UP000316095"/>
    </source>
</evidence>
<dbReference type="Pfam" id="PF03747">
    <property type="entry name" value="ADP_ribosyl_GH"/>
    <property type="match status" value="1"/>
</dbReference>
<keyword evidence="3" id="KW-0460">Magnesium</keyword>
<comment type="similarity">
    <text evidence="1">Belongs to the ADP-ribosylglycohydrolase family.</text>
</comment>
<accession>A0A5C5XG28</accession>
<dbReference type="InterPro" id="IPR005502">
    <property type="entry name" value="Ribosyl_crysJ1"/>
</dbReference>
<dbReference type="Gene3D" id="1.10.4080.10">
    <property type="entry name" value="ADP-ribosylation/Crystallin J1"/>
    <property type="match status" value="1"/>
</dbReference>
<organism evidence="4 5">
    <name type="scientific">Rubinisphaera italica</name>
    <dbReference type="NCBI Taxonomy" id="2527969"/>
    <lineage>
        <taxon>Bacteria</taxon>
        <taxon>Pseudomonadati</taxon>
        <taxon>Planctomycetota</taxon>
        <taxon>Planctomycetia</taxon>
        <taxon>Planctomycetales</taxon>
        <taxon>Planctomycetaceae</taxon>
        <taxon>Rubinisphaera</taxon>
    </lineage>
</organism>
<comment type="caution">
    <text evidence="4">The sequence shown here is derived from an EMBL/GenBank/DDBJ whole genome shotgun (WGS) entry which is preliminary data.</text>
</comment>
<keyword evidence="2 4" id="KW-0378">Hydrolase</keyword>
<gene>
    <name evidence="4" type="primary">draG_2</name>
    <name evidence="4" type="ORF">Pan54_15190</name>
</gene>
<feature type="binding site" evidence="3">
    <location>
        <position position="90"/>
    </location>
    <ligand>
        <name>Mg(2+)</name>
        <dbReference type="ChEBI" id="CHEBI:18420"/>
        <label>1</label>
    </ligand>
</feature>
<keyword evidence="3" id="KW-0479">Metal-binding</keyword>
<evidence type="ECO:0000256" key="3">
    <source>
        <dbReference type="PIRSR" id="PIRSR605502-1"/>
    </source>
</evidence>
<dbReference type="EC" id="3.2.2.24" evidence="4"/>
<proteinExistence type="inferred from homology"/>
<dbReference type="PANTHER" id="PTHR16222">
    <property type="entry name" value="ADP-RIBOSYLGLYCOHYDROLASE"/>
    <property type="match status" value="1"/>
</dbReference>
<comment type="cofactor">
    <cofactor evidence="3">
        <name>Mg(2+)</name>
        <dbReference type="ChEBI" id="CHEBI:18420"/>
    </cofactor>
    <text evidence="3">Binds 2 magnesium ions per subunit.</text>
</comment>
<sequence>MALVLAGLMQGLDRDEVLAPDWEPLTQLRQLEPLHPEVEEVATGSFRQLQPPAIKGSGYVVKSLEAALWAFHDAQDFREAVLRAVNLGDDADTTGAICGQFAGAYWGELGIPQDWLDGLAKKEMIENALMGLMSDNAGQTR</sequence>
<feature type="binding site" evidence="3">
    <location>
        <position position="93"/>
    </location>
    <ligand>
        <name>Mg(2+)</name>
        <dbReference type="ChEBI" id="CHEBI:18420"/>
        <label>1</label>
    </ligand>
</feature>
<dbReference type="SUPFAM" id="SSF101478">
    <property type="entry name" value="ADP-ribosylglycohydrolase"/>
    <property type="match status" value="1"/>
</dbReference>
<keyword evidence="5" id="KW-1185">Reference proteome</keyword>
<dbReference type="GO" id="GO:0047407">
    <property type="term" value="F:ADP-ribosyl-[dinitrogen reductase] hydrolase activity"/>
    <property type="evidence" value="ECO:0007669"/>
    <property type="project" value="UniProtKB-EC"/>
</dbReference>
<dbReference type="PANTHER" id="PTHR16222:SF24">
    <property type="entry name" value="ADP-RIBOSYLHYDROLASE ARH3"/>
    <property type="match status" value="1"/>
</dbReference>
<dbReference type="EMBL" id="SJPG01000001">
    <property type="protein sequence ID" value="TWT60792.1"/>
    <property type="molecule type" value="Genomic_DNA"/>
</dbReference>
<dbReference type="Proteomes" id="UP000316095">
    <property type="component" value="Unassembled WGS sequence"/>
</dbReference>
<dbReference type="AlphaFoldDB" id="A0A5C5XG28"/>